<evidence type="ECO:0000313" key="4">
    <source>
        <dbReference type="Proteomes" id="UP001325140"/>
    </source>
</evidence>
<feature type="compositionally biased region" description="Basic and acidic residues" evidence="2">
    <location>
        <begin position="324"/>
        <end position="341"/>
    </location>
</feature>
<organism evidence="3 4">
    <name type="scientific">Candidatus Fokinia crypta</name>
    <dbReference type="NCBI Taxonomy" id="1920990"/>
    <lineage>
        <taxon>Bacteria</taxon>
        <taxon>Pseudomonadati</taxon>
        <taxon>Pseudomonadota</taxon>
        <taxon>Alphaproteobacteria</taxon>
        <taxon>Rickettsiales</taxon>
        <taxon>Candidatus Midichloriaceae</taxon>
        <taxon>Candidatus Fokinia</taxon>
    </lineage>
</organism>
<keyword evidence="1" id="KW-0175">Coiled coil</keyword>
<dbReference type="Proteomes" id="UP001325140">
    <property type="component" value="Chromosome"/>
</dbReference>
<evidence type="ECO:0000256" key="2">
    <source>
        <dbReference type="SAM" id="MobiDB-lite"/>
    </source>
</evidence>
<evidence type="ECO:0000313" key="3">
    <source>
        <dbReference type="EMBL" id="WPX98123.1"/>
    </source>
</evidence>
<dbReference type="EMBL" id="CP110343">
    <property type="protein sequence ID" value="WPX98123.1"/>
    <property type="molecule type" value="Genomic_DNA"/>
</dbReference>
<sequence>MQNSPKTNPQSIEYYHNAIEKCQELRQFYQKQMLDYLQQLKDNIREYEKNIPLYESLKKIQSSLTQNQNDILTYQRGMFNFLWSPHSPNFTIQQNQLHQKWMLVYYEQQELFRIQQEELEDLCHDVKKLQLAQVDQNNEQKEDFQKRIKQLEKLRREESELKDCQRTELSEKQDKESYIEDFMNRRRKEMENHKQQILLHQTQIESALQEFEKNISNQLHDYEYQANFYTLLNELQSSITYHQNGILQNQEMVSQFLNSYRYISIADMERLRQEYASQLQLQNSHEQQQALDARRKDLETELESLQEASMMQAQQIDVAEENEERQYDKAQEQRKSLQQKKEESSNGYITFYRKAIQSFQERIKTYQTKIQEKLDYFEYHFKQLEFCIQNCNAVNIIQSFNNSHNYILRYRNYILQYQSEILQYQSEISHFLTQQQALEQQWRLELQQWQTSCEQQQQALDARKQALDARKKELDIKIAVQLSNADDQLAVQRDDEGEEEQHNNTDTDELLALQIAVQLSDADDQLAVQRDDEGEEEQHNNTDTDELLALQIAVQLSDADDQLAVQRDDEGEEEQHNNTDTDELLALQIAVQLSDADDQLAVQCSFGLDDNNVSQQYNNTHDEF</sequence>
<evidence type="ECO:0000256" key="1">
    <source>
        <dbReference type="SAM" id="Coils"/>
    </source>
</evidence>
<keyword evidence="4" id="KW-1185">Reference proteome</keyword>
<feature type="region of interest" description="Disordered" evidence="2">
    <location>
        <begin position="319"/>
        <end position="341"/>
    </location>
</feature>
<reference evidence="3" key="1">
    <citation type="submission" date="2022-10" db="EMBL/GenBank/DDBJ databases">
        <title>Host association and intracellularity evolved multiple times independently in the Rickettsiales.</title>
        <authorList>
            <person name="Castelli M."/>
            <person name="Nardi T."/>
            <person name="Gammuto L."/>
            <person name="Bellinzona G."/>
            <person name="Sabaneyeva E."/>
            <person name="Potekhin A."/>
            <person name="Serra V."/>
            <person name="Petroni G."/>
            <person name="Sassera D."/>
        </authorList>
    </citation>
    <scope>NUCLEOTIDE SEQUENCE [LARGE SCALE GENOMIC DNA]</scope>
    <source>
        <strain evidence="3">US_Bl 11III1</strain>
    </source>
</reference>
<accession>A0ABZ0UPS2</accession>
<feature type="coiled-coil region" evidence="1">
    <location>
        <begin position="134"/>
        <end position="210"/>
    </location>
</feature>
<proteinExistence type="predicted"/>
<gene>
    <name evidence="3" type="ORF">Fokcrypt_00657</name>
</gene>
<name>A0ABZ0UPS2_9RICK</name>
<feature type="coiled-coil region" evidence="1">
    <location>
        <begin position="30"/>
        <end position="57"/>
    </location>
</feature>
<dbReference type="RefSeq" id="WP_323722096.1">
    <property type="nucleotide sequence ID" value="NZ_CP110343.1"/>
</dbReference>
<protein>
    <submittedName>
        <fullName evidence="3">Uncharacterized protein</fullName>
    </submittedName>
</protein>